<evidence type="ECO:0000313" key="2">
    <source>
        <dbReference type="Proteomes" id="UP000229523"/>
    </source>
</evidence>
<dbReference type="Pfam" id="PF04229">
    <property type="entry name" value="GrpB"/>
    <property type="match status" value="1"/>
</dbReference>
<gene>
    <name evidence="1" type="ORF">BFS35_010565</name>
</gene>
<accession>A0A395G760</accession>
<dbReference type="InterPro" id="IPR043519">
    <property type="entry name" value="NT_sf"/>
</dbReference>
<comment type="caution">
    <text evidence="1">The sequence shown here is derived from an EMBL/GenBank/DDBJ whole genome shotgun (WGS) entry which is preliminary data.</text>
</comment>
<dbReference type="Gene3D" id="3.30.460.10">
    <property type="entry name" value="Beta Polymerase, domain 2"/>
    <property type="match status" value="1"/>
</dbReference>
<keyword evidence="2" id="KW-1185">Reference proteome</keyword>
<dbReference type="PANTHER" id="PTHR34822">
    <property type="entry name" value="GRPB DOMAIN PROTEIN (AFU_ORTHOLOGUE AFUA_1G01530)"/>
    <property type="match status" value="1"/>
</dbReference>
<dbReference type="AlphaFoldDB" id="A0A395G760"/>
<dbReference type="PANTHER" id="PTHR34822:SF1">
    <property type="entry name" value="GRPB FAMILY PROTEIN"/>
    <property type="match status" value="1"/>
</dbReference>
<dbReference type="EMBL" id="MJBI02000005">
    <property type="protein sequence ID" value="RAI79891.1"/>
    <property type="molecule type" value="Genomic_DNA"/>
</dbReference>
<dbReference type="Proteomes" id="UP000229523">
    <property type="component" value="Unassembled WGS sequence"/>
</dbReference>
<name>A0A395G760_9STAP</name>
<dbReference type="InterPro" id="IPR007344">
    <property type="entry name" value="GrpB/CoaE"/>
</dbReference>
<reference evidence="1 2" key="1">
    <citation type="journal article" date="2018" name="Front. Microbiol.">
        <title>Description and Comparative Genomics of Macrococcus caseolyticus subsp. hominis subsp. nov., Macrococcus goetzii sp. nov., Macrococcus epidermidis sp. nov., and Macrococcus bohemicus sp. nov., Novel Macrococci From Human Clinical Material With Virulence Potential and Suspected Uptake of Foreign DNA by Natural Transformation.</title>
        <authorList>
            <person name="Maslanova I."/>
            <person name="Wertheimer Z."/>
            <person name="Sedlacek I."/>
            <person name="Svec P."/>
            <person name="Indrakova A."/>
            <person name="Kovarovic V."/>
            <person name="Schumann P."/>
            <person name="Sproer C."/>
            <person name="Kralova S."/>
            <person name="Sedo O."/>
            <person name="Kristofova L."/>
            <person name="Vrbovska V."/>
            <person name="Fuzik T."/>
            <person name="Petras P."/>
            <person name="Zdrahal Z."/>
            <person name="Ruzickova V."/>
            <person name="Doskar J."/>
            <person name="Pantucek R."/>
        </authorList>
    </citation>
    <scope>NUCLEOTIDE SEQUENCE [LARGE SCALE GENOMIC DNA]</scope>
    <source>
        <strain evidence="1 2">CCM 4927</strain>
    </source>
</reference>
<evidence type="ECO:0000313" key="1">
    <source>
        <dbReference type="EMBL" id="RAI79891.1"/>
    </source>
</evidence>
<protein>
    <submittedName>
        <fullName evidence="1">GrpB family protein</fullName>
    </submittedName>
</protein>
<dbReference type="SUPFAM" id="SSF81301">
    <property type="entry name" value="Nucleotidyltransferase"/>
    <property type="match status" value="1"/>
</dbReference>
<proteinExistence type="predicted"/>
<organism evidence="1 2">
    <name type="scientific">Macrococcoides goetzii</name>
    <dbReference type="NCBI Taxonomy" id="1891097"/>
    <lineage>
        <taxon>Bacteria</taxon>
        <taxon>Bacillati</taxon>
        <taxon>Bacillota</taxon>
        <taxon>Bacilli</taxon>
        <taxon>Bacillales</taxon>
        <taxon>Staphylococcaceae</taxon>
        <taxon>Macrococcoides</taxon>
    </lineage>
</organism>
<sequence length="198" mass="23380">MVTIRYNSFITKFESWWHMKRIVVLSYDSIWQHLFLDESRKLKNSIKEHADNILHIGSTAVPGMSAKPIIDMMIVTKSLQLFETQHMALINLGYESITPEFKDSLQYVKRISGDRTHQLYIFPVGHEKIIEMTAFTSYLKYYPSEMERYNSVKRELAKMYPFDVQTYEQSKLIFVTVMTVKAVDWYSDRTSHEDVSII</sequence>